<keyword evidence="7" id="KW-1185">Reference proteome</keyword>
<evidence type="ECO:0000313" key="8">
    <source>
        <dbReference type="RefSeq" id="XP_006817006.1"/>
    </source>
</evidence>
<name>A0ABM0MAG5_SACKO</name>
<sequence>MAKRSLLYAGTFGIASLLCGVIFVDRFNPKKARATIDKVVNTIKTRKTKVWMYPEGTRSAGTDKSMLPFKKGAFHIAIKAQVPIIPVVISNYKDCYDPRGHTFEQINVKVCVLPPIPTEGKTVDDVNQLTEDVWEVMLQTYNKISNNN</sequence>
<evidence type="ECO:0000256" key="4">
    <source>
        <dbReference type="ARBA" id="ARBA00023315"/>
    </source>
</evidence>
<keyword evidence="5" id="KW-0812">Transmembrane</keyword>
<protein>
    <recommendedName>
        <fullName evidence="2">1-acylglycerol-3-phosphate O-acyltransferase</fullName>
        <ecNumber evidence="2">2.3.1.51</ecNumber>
    </recommendedName>
</protein>
<dbReference type="EC" id="2.3.1.51" evidence="2"/>
<dbReference type="SUPFAM" id="SSF69593">
    <property type="entry name" value="Glycerol-3-phosphate (1)-acyltransferase"/>
    <property type="match status" value="1"/>
</dbReference>
<keyword evidence="3" id="KW-0808">Transferase</keyword>
<keyword evidence="5" id="KW-1133">Transmembrane helix</keyword>
<reference evidence="8" key="1">
    <citation type="submission" date="2025-08" db="UniProtKB">
        <authorList>
            <consortium name="RefSeq"/>
        </authorList>
    </citation>
    <scope>IDENTIFICATION</scope>
    <source>
        <tissue evidence="8">Testes</tissue>
    </source>
</reference>
<dbReference type="Pfam" id="PF01553">
    <property type="entry name" value="Acyltransferase"/>
    <property type="match status" value="1"/>
</dbReference>
<proteinExistence type="predicted"/>
<evidence type="ECO:0000256" key="5">
    <source>
        <dbReference type="SAM" id="Phobius"/>
    </source>
</evidence>
<dbReference type="SMART" id="SM00563">
    <property type="entry name" value="PlsC"/>
    <property type="match status" value="1"/>
</dbReference>
<accession>A0ABM0MAG5</accession>
<dbReference type="InterPro" id="IPR002123">
    <property type="entry name" value="Plipid/glycerol_acylTrfase"/>
</dbReference>
<dbReference type="RefSeq" id="XP_006817006.1">
    <property type="nucleotide sequence ID" value="XM_006816943.1"/>
</dbReference>
<evidence type="ECO:0000313" key="7">
    <source>
        <dbReference type="Proteomes" id="UP000694865"/>
    </source>
</evidence>
<keyword evidence="5" id="KW-0472">Membrane</keyword>
<evidence type="ECO:0000259" key="6">
    <source>
        <dbReference type="SMART" id="SM00563"/>
    </source>
</evidence>
<feature type="domain" description="Phospholipid/glycerol acyltransferase" evidence="6">
    <location>
        <begin position="1"/>
        <end position="92"/>
    </location>
</feature>
<organism evidence="7 8">
    <name type="scientific">Saccoglossus kowalevskii</name>
    <name type="common">Acorn worm</name>
    <dbReference type="NCBI Taxonomy" id="10224"/>
    <lineage>
        <taxon>Eukaryota</taxon>
        <taxon>Metazoa</taxon>
        <taxon>Hemichordata</taxon>
        <taxon>Enteropneusta</taxon>
        <taxon>Harrimaniidae</taxon>
        <taxon>Saccoglossus</taxon>
    </lineage>
</organism>
<dbReference type="CDD" id="cd07989">
    <property type="entry name" value="LPLAT_AGPAT-like"/>
    <property type="match status" value="1"/>
</dbReference>
<dbReference type="Proteomes" id="UP000694865">
    <property type="component" value="Unplaced"/>
</dbReference>
<comment type="pathway">
    <text evidence="1">Phospholipid metabolism; CDP-diacylglycerol biosynthesis; CDP-diacylglycerol from sn-glycerol 3-phosphate: step 2/3.</text>
</comment>
<evidence type="ECO:0000256" key="2">
    <source>
        <dbReference type="ARBA" id="ARBA00013211"/>
    </source>
</evidence>
<keyword evidence="4" id="KW-0012">Acyltransferase</keyword>
<dbReference type="GeneID" id="102805424"/>
<evidence type="ECO:0000256" key="1">
    <source>
        <dbReference type="ARBA" id="ARBA00004728"/>
    </source>
</evidence>
<dbReference type="PANTHER" id="PTHR10434:SF11">
    <property type="entry name" value="1-ACYL-SN-GLYCEROL-3-PHOSPHATE ACYLTRANSFERASE"/>
    <property type="match status" value="1"/>
</dbReference>
<feature type="transmembrane region" description="Helical" evidence="5">
    <location>
        <begin position="6"/>
        <end position="24"/>
    </location>
</feature>
<dbReference type="PANTHER" id="PTHR10434">
    <property type="entry name" value="1-ACYL-SN-GLYCEROL-3-PHOSPHATE ACYLTRANSFERASE"/>
    <property type="match status" value="1"/>
</dbReference>
<evidence type="ECO:0000256" key="3">
    <source>
        <dbReference type="ARBA" id="ARBA00022679"/>
    </source>
</evidence>
<gene>
    <name evidence="8" type="primary">LOC102805424</name>
</gene>